<dbReference type="InterPro" id="IPR009607">
    <property type="entry name" value="Enhancer_polycomb_C"/>
</dbReference>
<reference evidence="12" key="3">
    <citation type="journal article" date="2014" name="Nature">
        <title>Elephant shark genome provides unique insights into gnathostome evolution.</title>
        <authorList>
            <consortium name="International Elephant Shark Genome Sequencing Consortium"/>
            <person name="Venkatesh B."/>
            <person name="Lee A.P."/>
            <person name="Ravi V."/>
            <person name="Maurya A.K."/>
            <person name="Lian M.M."/>
            <person name="Swann J.B."/>
            <person name="Ohta Y."/>
            <person name="Flajnik M.F."/>
            <person name="Sutoh Y."/>
            <person name="Kasahara M."/>
            <person name="Hoon S."/>
            <person name="Gangu V."/>
            <person name="Roy S.W."/>
            <person name="Irimia M."/>
            <person name="Korzh V."/>
            <person name="Kondrychyn I."/>
            <person name="Lim Z.W."/>
            <person name="Tay B.H."/>
            <person name="Tohari S."/>
            <person name="Kong K.W."/>
            <person name="Ho S."/>
            <person name="Lorente-Galdos B."/>
            <person name="Quilez J."/>
            <person name="Marques-Bonet T."/>
            <person name="Raney B.J."/>
            <person name="Ingham P.W."/>
            <person name="Tay A."/>
            <person name="Hillier L.W."/>
            <person name="Minx P."/>
            <person name="Boehm T."/>
            <person name="Wilson R.K."/>
            <person name="Brenner S."/>
            <person name="Warren W.C."/>
        </authorList>
    </citation>
    <scope>NUCLEOTIDE SEQUENCE [LARGE SCALE GENOMIC DNA]</scope>
</reference>
<dbReference type="GO" id="GO:0006357">
    <property type="term" value="P:regulation of transcription by RNA polymerase II"/>
    <property type="evidence" value="ECO:0007669"/>
    <property type="project" value="InterPro"/>
</dbReference>
<feature type="region of interest" description="Disordered" evidence="8">
    <location>
        <begin position="713"/>
        <end position="732"/>
    </location>
</feature>
<evidence type="ECO:0000313" key="11">
    <source>
        <dbReference type="Ensembl" id="ENSCMIP00000022082.1"/>
    </source>
</evidence>
<feature type="region of interest" description="Disordered" evidence="8">
    <location>
        <begin position="333"/>
        <end position="359"/>
    </location>
</feature>
<comment type="similarity">
    <text evidence="2 7">Belongs to the enhancer of polycomb family.</text>
</comment>
<gene>
    <name evidence="11" type="primary">epc1a</name>
    <name evidence="11" type="synonym">EPC1</name>
</gene>
<sequence length="749" mass="83977">MASRNDIYLEHHLQRAISAQQVYGEKRDNMVIPVPEAESNIAYYESVYSGEFKMPKQLIHIQPFSLDAEQPDYDMDSDDEVFVNKLRKKMDITPLQFEEMIDRLEKGSGQQLVTLQEAKLLLKEDDDLIREVYEYWIRKRKNCRGCSLIPTVKQEKRDGSSTNDPYVAFRRRTEKMQTRKNRKNDEASYEKMLKLRRDLSRAVTILEMIKRREKSKRELLHLTLEIVEKRHSLGDFNGEILSEVMAQRQHVKPTYSVPIIPISNSNQFKHQEFMEFKEFKANKQENVEIIRPKRKYEKKKHKVLQPTAAAPQQTSPAALPVFNVKDMNQYDFPSSDEEPFSQVHSASSEAEEENDPDGSFAFRRKAGCQYYSPRLDQMGNWPWCSPEDGGLGDVRYRYCLTTLTVPRRCIGFARRRVGRGGRILLDRTHTENDRILHQLDPEMLSSPPHSPFNEFANTSQTNTSDCPSRDLTQILENIKACRWRHFRPRSPPLQDNDRDELSSRKLYRGINRIVTAQPGTQPCSTSVSSKSSGTGSTQISGMCCDNSNNNLSNKNGSVSKTLDSVSAQFAASALVTSEQLMAYKAKEEVVLGINGVLQASGSYKGLHLTSTTTTALVQTSQSCSSSSVGSALLSPCSNILTASSHGALSHHGSATNSSTPQLLLGNNLRLGVPGSVATVNSVTSLNARHIPRTLNTVPQSALKLATAANCQVPKVPGSSSMDGVPRENHDTEKPALNSIADKTVAMEVT</sequence>
<dbReference type="Ensembl" id="ENSCMIT00000022469.1">
    <property type="protein sequence ID" value="ENSCMIP00000022082.1"/>
    <property type="gene ID" value="ENSCMIG00000009918.1"/>
</dbReference>
<dbReference type="Pfam" id="PF06752">
    <property type="entry name" value="E_Pc_C"/>
    <property type="match status" value="1"/>
</dbReference>
<evidence type="ECO:0000256" key="4">
    <source>
        <dbReference type="ARBA" id="ARBA00023015"/>
    </source>
</evidence>
<keyword evidence="12" id="KW-1185">Reference proteome</keyword>
<evidence type="ECO:0000256" key="7">
    <source>
        <dbReference type="RuleBase" id="RU361124"/>
    </source>
</evidence>
<dbReference type="GO" id="GO:0005634">
    <property type="term" value="C:nucleus"/>
    <property type="evidence" value="ECO:0007669"/>
    <property type="project" value="UniProtKB-SubCell"/>
</dbReference>
<evidence type="ECO:0000256" key="1">
    <source>
        <dbReference type="ARBA" id="ARBA00004123"/>
    </source>
</evidence>
<dbReference type="GO" id="GO:0035267">
    <property type="term" value="C:NuA4 histone acetyltransferase complex"/>
    <property type="evidence" value="ECO:0007669"/>
    <property type="project" value="InterPro"/>
</dbReference>
<evidence type="ECO:0000256" key="3">
    <source>
        <dbReference type="ARBA" id="ARBA00022853"/>
    </source>
</evidence>
<keyword evidence="5 7" id="KW-0804">Transcription</keyword>
<comment type="subcellular location">
    <subcellularLocation>
        <location evidence="1 7">Nucleus</location>
    </subcellularLocation>
</comment>
<evidence type="ECO:0000256" key="8">
    <source>
        <dbReference type="SAM" id="MobiDB-lite"/>
    </source>
</evidence>
<evidence type="ECO:0000256" key="2">
    <source>
        <dbReference type="ARBA" id="ARBA00008035"/>
    </source>
</evidence>
<feature type="domain" description="Enhancer of polycomb C-terminal" evidence="9">
    <location>
        <begin position="546"/>
        <end position="749"/>
    </location>
</feature>
<organism evidence="11 12">
    <name type="scientific">Callorhinchus milii</name>
    <name type="common">Ghost shark</name>
    <dbReference type="NCBI Taxonomy" id="7868"/>
    <lineage>
        <taxon>Eukaryota</taxon>
        <taxon>Metazoa</taxon>
        <taxon>Chordata</taxon>
        <taxon>Craniata</taxon>
        <taxon>Vertebrata</taxon>
        <taxon>Chondrichthyes</taxon>
        <taxon>Holocephali</taxon>
        <taxon>Chimaeriformes</taxon>
        <taxon>Callorhinchidae</taxon>
        <taxon>Callorhinchus</taxon>
    </lineage>
</organism>
<evidence type="ECO:0000313" key="12">
    <source>
        <dbReference type="Proteomes" id="UP000314986"/>
    </source>
</evidence>
<feature type="domain" description="Enhancer of polycomb-like N-terminal" evidence="10">
    <location>
        <begin position="10"/>
        <end position="106"/>
    </location>
</feature>
<evidence type="ECO:0000256" key="5">
    <source>
        <dbReference type="ARBA" id="ARBA00023163"/>
    </source>
</evidence>
<reference evidence="11" key="5">
    <citation type="submission" date="2025-09" db="UniProtKB">
        <authorList>
            <consortium name="Ensembl"/>
        </authorList>
    </citation>
    <scope>IDENTIFICATION</scope>
</reference>
<dbReference type="InterPro" id="IPR024943">
    <property type="entry name" value="Enhancer_polycomb"/>
</dbReference>
<dbReference type="InterPro" id="IPR019542">
    <property type="entry name" value="Enhancer_polycomb-like_N"/>
</dbReference>
<accession>A0A4W3I076</accession>
<keyword evidence="4 7" id="KW-0805">Transcription regulation</keyword>
<dbReference type="Proteomes" id="UP000314986">
    <property type="component" value="Unassembled WGS sequence"/>
</dbReference>
<dbReference type="GO" id="GO:0006325">
    <property type="term" value="P:chromatin organization"/>
    <property type="evidence" value="ECO:0007669"/>
    <property type="project" value="UniProtKB-KW"/>
</dbReference>
<evidence type="ECO:0000259" key="10">
    <source>
        <dbReference type="Pfam" id="PF10513"/>
    </source>
</evidence>
<proteinExistence type="inferred from homology"/>
<dbReference type="GeneTree" id="ENSGT00940000155003"/>
<name>A0A4W3I076_CALMI</name>
<keyword evidence="6 7" id="KW-0539">Nucleus</keyword>
<evidence type="ECO:0000256" key="6">
    <source>
        <dbReference type="ARBA" id="ARBA00023242"/>
    </source>
</evidence>
<evidence type="ECO:0000259" key="9">
    <source>
        <dbReference type="Pfam" id="PF06752"/>
    </source>
</evidence>
<dbReference type="Pfam" id="PF10513">
    <property type="entry name" value="EPL1"/>
    <property type="match status" value="1"/>
</dbReference>
<reference evidence="12" key="2">
    <citation type="journal article" date="2007" name="PLoS Biol.">
        <title>Survey sequencing and comparative analysis of the elephant shark (Callorhinchus milii) genome.</title>
        <authorList>
            <person name="Venkatesh B."/>
            <person name="Kirkness E.F."/>
            <person name="Loh Y.H."/>
            <person name="Halpern A.L."/>
            <person name="Lee A.P."/>
            <person name="Johnson J."/>
            <person name="Dandona N."/>
            <person name="Viswanathan L.D."/>
            <person name="Tay A."/>
            <person name="Venter J.C."/>
            <person name="Strausberg R.L."/>
            <person name="Brenner S."/>
        </authorList>
    </citation>
    <scope>NUCLEOTIDE SEQUENCE [LARGE SCALE GENOMIC DNA]</scope>
</reference>
<reference evidence="12" key="1">
    <citation type="journal article" date="2006" name="Science">
        <title>Ancient noncoding elements conserved in the human genome.</title>
        <authorList>
            <person name="Venkatesh B."/>
            <person name="Kirkness E.F."/>
            <person name="Loh Y.H."/>
            <person name="Halpern A.L."/>
            <person name="Lee A.P."/>
            <person name="Johnson J."/>
            <person name="Dandona N."/>
            <person name="Viswanathan L.D."/>
            <person name="Tay A."/>
            <person name="Venter J.C."/>
            <person name="Strausberg R.L."/>
            <person name="Brenner S."/>
        </authorList>
    </citation>
    <scope>NUCLEOTIDE SEQUENCE [LARGE SCALE GENOMIC DNA]</scope>
</reference>
<reference evidence="11" key="4">
    <citation type="submission" date="2025-08" db="UniProtKB">
        <authorList>
            <consortium name="Ensembl"/>
        </authorList>
    </citation>
    <scope>IDENTIFICATION</scope>
</reference>
<dbReference type="PANTHER" id="PTHR14898">
    <property type="entry name" value="ENHANCER OF POLYCOMB"/>
    <property type="match status" value="1"/>
</dbReference>
<protein>
    <recommendedName>
        <fullName evidence="7">Enhancer of polycomb homolog</fullName>
    </recommendedName>
</protein>
<keyword evidence="3" id="KW-0156">Chromatin regulator</keyword>
<dbReference type="AlphaFoldDB" id="A0A4W3I076"/>